<dbReference type="FunFam" id="2.40.10.10:FF:000034">
    <property type="entry name" value="Eupolytin"/>
    <property type="match status" value="1"/>
</dbReference>
<dbReference type="PANTHER" id="PTHR24276:SF91">
    <property type="entry name" value="AT26814P-RELATED"/>
    <property type="match status" value="1"/>
</dbReference>
<dbReference type="InterPro" id="IPR018114">
    <property type="entry name" value="TRYPSIN_HIS"/>
</dbReference>
<dbReference type="AlphaFoldDB" id="W5J3W1"/>
<evidence type="ECO:0000256" key="4">
    <source>
        <dbReference type="ARBA" id="ARBA00023157"/>
    </source>
</evidence>
<dbReference type="InterPro" id="IPR009003">
    <property type="entry name" value="Peptidase_S1_PA"/>
</dbReference>
<reference evidence="8 10" key="1">
    <citation type="journal article" date="2010" name="BMC Genomics">
        <title>Combination of measures distinguishes pre-miRNAs from other stem-loops in the genome of the newly sequenced Anopheles darlingi.</title>
        <authorList>
            <person name="Mendes N.D."/>
            <person name="Freitas A.T."/>
            <person name="Vasconcelos A.T."/>
            <person name="Sagot M.F."/>
        </authorList>
    </citation>
    <scope>NUCLEOTIDE SEQUENCE</scope>
</reference>
<keyword evidence="4" id="KW-1015">Disulfide bond</keyword>
<dbReference type="eggNOG" id="KOG3627">
    <property type="taxonomic scope" value="Eukaryota"/>
</dbReference>
<proteinExistence type="inferred from homology"/>
<evidence type="ECO:0000256" key="2">
    <source>
        <dbReference type="ARBA" id="ARBA00022801"/>
    </source>
</evidence>
<dbReference type="InterPro" id="IPR050430">
    <property type="entry name" value="Peptidase_S1"/>
</dbReference>
<dbReference type="VEuPathDB" id="VectorBase:ADAR2_007858"/>
<evidence type="ECO:0000313" key="9">
    <source>
        <dbReference type="EnsemblMetazoa" id="ADAC009374-PA"/>
    </source>
</evidence>
<sequence length="249" mass="26829">MIRGSVAVCLVFAAIIGPALSGPVSNRIVGGQLADDTQLPYQIALFYEGRFRCGGSIIGDRLVLTAAHCVVEENEILDAKLLTVHAGSASLKEGGHRYTVKRAIAHEGYAAFQNDIAVLEMKEAFQYNNYTQPIELAEREVPIGSQVLISGYGRVGDGQPTSDVLLYNTMYVVENEVCQEITEAYGSGLICLDKKGTHGACNGDSGGPAAYDGKLVGVANFIIEYCGGDYPDGYAKVAYYIDWIRQFLP</sequence>
<dbReference type="InterPro" id="IPR043504">
    <property type="entry name" value="Peptidase_S1_PA_chymotrypsin"/>
</dbReference>
<dbReference type="SMART" id="SM00020">
    <property type="entry name" value="Tryp_SPc"/>
    <property type="match status" value="1"/>
</dbReference>
<organism evidence="8">
    <name type="scientific">Anopheles darlingi</name>
    <name type="common">Mosquito</name>
    <dbReference type="NCBI Taxonomy" id="43151"/>
    <lineage>
        <taxon>Eukaryota</taxon>
        <taxon>Metazoa</taxon>
        <taxon>Ecdysozoa</taxon>
        <taxon>Arthropoda</taxon>
        <taxon>Hexapoda</taxon>
        <taxon>Insecta</taxon>
        <taxon>Pterygota</taxon>
        <taxon>Neoptera</taxon>
        <taxon>Endopterygota</taxon>
        <taxon>Diptera</taxon>
        <taxon>Nematocera</taxon>
        <taxon>Culicoidea</taxon>
        <taxon>Culicidae</taxon>
        <taxon>Anophelinae</taxon>
        <taxon>Anopheles</taxon>
    </lineage>
</organism>
<keyword evidence="6" id="KW-0732">Signal</keyword>
<reference evidence="9" key="4">
    <citation type="submission" date="2015-06" db="UniProtKB">
        <authorList>
            <consortium name="EnsemblMetazoa"/>
        </authorList>
    </citation>
    <scope>IDENTIFICATION</scope>
</reference>
<feature type="signal peptide" evidence="6">
    <location>
        <begin position="1"/>
        <end position="21"/>
    </location>
</feature>
<accession>W5J3W1</accession>
<dbReference type="VEuPathDB" id="VectorBase:ADAC009374"/>
<dbReference type="CDD" id="cd00190">
    <property type="entry name" value="Tryp_SPc"/>
    <property type="match status" value="1"/>
</dbReference>
<dbReference type="InterPro" id="IPR001254">
    <property type="entry name" value="Trypsin_dom"/>
</dbReference>
<reference evidence="8" key="3">
    <citation type="journal article" date="2013" name="Nucleic Acids Res.">
        <title>The genome of Anopheles darlingi, the main neotropical malaria vector.</title>
        <authorList>
            <person name="Marinotti O."/>
            <person name="Cerqueira G.C."/>
            <person name="de Almeida L.G."/>
            <person name="Ferro M.I."/>
            <person name="Loreto E.L."/>
            <person name="Zaha A."/>
            <person name="Teixeira S.M."/>
            <person name="Wespiser A.R."/>
            <person name="Almeida E Silva A."/>
            <person name="Schlindwein A.D."/>
            <person name="Pacheco A.C."/>
            <person name="Silva A.L."/>
            <person name="Graveley B.R."/>
            <person name="Walenz B.P."/>
            <person name="Lima Bde A."/>
            <person name="Ribeiro C.A."/>
            <person name="Nunes-Silva C.G."/>
            <person name="de Carvalho C.R."/>
            <person name="Soares C.M."/>
            <person name="de Menezes C.B."/>
            <person name="Matiolli C."/>
            <person name="Caffrey D."/>
            <person name="Araujo D.A."/>
            <person name="de Oliveira D.M."/>
            <person name="Golenbock D."/>
            <person name="Grisard E.C."/>
            <person name="Fantinatti-Garboggini F."/>
            <person name="de Carvalho F.M."/>
            <person name="Barcellos F.G."/>
            <person name="Prosdocimi F."/>
            <person name="May G."/>
            <person name="Azevedo Junior G.M."/>
            <person name="Guimaraes G.M."/>
            <person name="Goldman G.H."/>
            <person name="Padilha I.Q."/>
            <person name="Batista Jda S."/>
            <person name="Ferro J.A."/>
            <person name="Ribeiro J.M."/>
            <person name="Fietto J.L."/>
            <person name="Dabbas K.M."/>
            <person name="Cerdeira L."/>
            <person name="Agnez-Lima L.F."/>
            <person name="Brocchi M."/>
            <person name="de Carvalho M.O."/>
            <person name="Teixeira Mde M."/>
            <person name="Diniz Maia Mde M."/>
            <person name="Goldman M.H."/>
            <person name="Cruz Schneider M.P."/>
            <person name="Felipe M.S."/>
            <person name="Hungria M."/>
            <person name="Nicolas M.F."/>
            <person name="Pereira M."/>
            <person name="Montes M.A."/>
            <person name="Cantao M.E."/>
            <person name="Vincentz M."/>
            <person name="Rafael M.S."/>
            <person name="Silverman N."/>
            <person name="Stoco P.H."/>
            <person name="Souza R.C."/>
            <person name="Vicentini R."/>
            <person name="Gazzinelli R.T."/>
            <person name="Neves Rde O."/>
            <person name="Silva R."/>
            <person name="Astolfi-Filho S."/>
            <person name="Maciel T.E."/>
            <person name="Urmenyi T.P."/>
            <person name="Tadei W.P."/>
            <person name="Camargo E.P."/>
            <person name="de Vasconcelos A.T."/>
        </authorList>
    </citation>
    <scope>NUCLEOTIDE SEQUENCE</scope>
</reference>
<dbReference type="Gene3D" id="2.40.10.10">
    <property type="entry name" value="Trypsin-like serine proteases"/>
    <property type="match status" value="1"/>
</dbReference>
<gene>
    <name evidence="8" type="ORF">AND_009374</name>
</gene>
<dbReference type="MEROPS" id="S01.A89"/>
<dbReference type="GO" id="GO:0004252">
    <property type="term" value="F:serine-type endopeptidase activity"/>
    <property type="evidence" value="ECO:0007669"/>
    <property type="project" value="InterPro"/>
</dbReference>
<dbReference type="Proteomes" id="UP000000673">
    <property type="component" value="Unassembled WGS sequence"/>
</dbReference>
<protein>
    <submittedName>
        <fullName evidence="8">Serine protease SP24D</fullName>
    </submittedName>
</protein>
<feature type="domain" description="Peptidase S1" evidence="7">
    <location>
        <begin position="28"/>
        <end position="249"/>
    </location>
</feature>
<dbReference type="PROSITE" id="PS00134">
    <property type="entry name" value="TRYPSIN_HIS"/>
    <property type="match status" value="1"/>
</dbReference>
<reference evidence="8" key="2">
    <citation type="submission" date="2010-05" db="EMBL/GenBank/DDBJ databases">
        <authorList>
            <person name="Almeida L.G."/>
            <person name="Nicolas M.F."/>
            <person name="Souza R.C."/>
            <person name="Vasconcelos A.T.R."/>
        </authorList>
    </citation>
    <scope>NUCLEOTIDE SEQUENCE</scope>
</reference>
<keyword evidence="10" id="KW-1185">Reference proteome</keyword>
<dbReference type="STRING" id="43151.W5J3W1"/>
<dbReference type="SUPFAM" id="SSF50494">
    <property type="entry name" value="Trypsin-like serine proteases"/>
    <property type="match status" value="1"/>
</dbReference>
<name>W5J3W1_ANODA</name>
<dbReference type="EnsemblMetazoa" id="ADAC009374-RA">
    <property type="protein sequence ID" value="ADAC009374-PA"/>
    <property type="gene ID" value="ADAC009374"/>
</dbReference>
<dbReference type="PROSITE" id="PS50240">
    <property type="entry name" value="TRYPSIN_DOM"/>
    <property type="match status" value="1"/>
</dbReference>
<evidence type="ECO:0000313" key="10">
    <source>
        <dbReference type="Proteomes" id="UP000000673"/>
    </source>
</evidence>
<keyword evidence="3" id="KW-0720">Serine protease</keyword>
<keyword evidence="1 8" id="KW-0645">Protease</keyword>
<evidence type="ECO:0000256" key="3">
    <source>
        <dbReference type="ARBA" id="ARBA00022825"/>
    </source>
</evidence>
<dbReference type="InterPro" id="IPR001314">
    <property type="entry name" value="Peptidase_S1A"/>
</dbReference>
<dbReference type="PRINTS" id="PR00722">
    <property type="entry name" value="CHYMOTRYPSIN"/>
</dbReference>
<evidence type="ECO:0000256" key="6">
    <source>
        <dbReference type="SAM" id="SignalP"/>
    </source>
</evidence>
<dbReference type="EMBL" id="ADMH02002104">
    <property type="protein sequence ID" value="ETN59067.1"/>
    <property type="molecule type" value="Genomic_DNA"/>
</dbReference>
<comment type="similarity">
    <text evidence="5">Belongs to the peptidase S1 family. CLIP subfamily.</text>
</comment>
<evidence type="ECO:0000256" key="5">
    <source>
        <dbReference type="ARBA" id="ARBA00024195"/>
    </source>
</evidence>
<evidence type="ECO:0000256" key="1">
    <source>
        <dbReference type="ARBA" id="ARBA00022670"/>
    </source>
</evidence>
<keyword evidence="2" id="KW-0378">Hydrolase</keyword>
<evidence type="ECO:0000313" key="8">
    <source>
        <dbReference type="EMBL" id="ETN59067.1"/>
    </source>
</evidence>
<evidence type="ECO:0000259" key="7">
    <source>
        <dbReference type="PROSITE" id="PS50240"/>
    </source>
</evidence>
<dbReference type="PANTHER" id="PTHR24276">
    <property type="entry name" value="POLYSERASE-RELATED"/>
    <property type="match status" value="1"/>
</dbReference>
<feature type="chain" id="PRO_5010154846" evidence="6">
    <location>
        <begin position="22"/>
        <end position="249"/>
    </location>
</feature>
<dbReference type="GO" id="GO:0006508">
    <property type="term" value="P:proteolysis"/>
    <property type="evidence" value="ECO:0007669"/>
    <property type="project" value="UniProtKB-KW"/>
</dbReference>
<dbReference type="HOGENOM" id="CLU_006842_7_4_1"/>
<dbReference type="Pfam" id="PF00089">
    <property type="entry name" value="Trypsin"/>
    <property type="match status" value="1"/>
</dbReference>
<dbReference type="OMA" id="SYGACNG"/>